<dbReference type="Pfam" id="PF00364">
    <property type="entry name" value="Biotin_lipoyl"/>
    <property type="match status" value="1"/>
</dbReference>
<evidence type="ECO:0000256" key="3">
    <source>
        <dbReference type="ARBA" id="ARBA00007317"/>
    </source>
</evidence>
<dbReference type="InterPro" id="IPR006255">
    <property type="entry name" value="SucB"/>
</dbReference>
<evidence type="ECO:0000256" key="9">
    <source>
        <dbReference type="ARBA" id="ARBA00022823"/>
    </source>
</evidence>
<dbReference type="InterPro" id="IPR023213">
    <property type="entry name" value="CAT-like_dom_sf"/>
</dbReference>
<organism evidence="15 16">
    <name type="scientific">Prosthecodimorpha staleyi</name>
    <dbReference type="NCBI Taxonomy" id="2840188"/>
    <lineage>
        <taxon>Bacteria</taxon>
        <taxon>Pseudomonadati</taxon>
        <taxon>Pseudomonadota</taxon>
        <taxon>Alphaproteobacteria</taxon>
        <taxon>Hyphomicrobiales</taxon>
        <taxon>Ancalomicrobiaceae</taxon>
        <taxon>Prosthecodimorpha</taxon>
    </lineage>
</organism>
<dbReference type="EMBL" id="JAHHZF010000015">
    <property type="protein sequence ID" value="MBT9292712.1"/>
    <property type="molecule type" value="Genomic_DNA"/>
</dbReference>
<dbReference type="GO" id="GO:0033512">
    <property type="term" value="P:L-lysine catabolic process to acetyl-CoA via saccharopine"/>
    <property type="evidence" value="ECO:0007669"/>
    <property type="project" value="UniProtKB-UniRule"/>
</dbReference>
<dbReference type="PANTHER" id="PTHR43416:SF5">
    <property type="entry name" value="DIHYDROLIPOYLLYSINE-RESIDUE SUCCINYLTRANSFERASE COMPONENT OF 2-OXOGLUTARATE DEHYDROGENASE COMPLEX, MITOCHONDRIAL"/>
    <property type="match status" value="1"/>
</dbReference>
<evidence type="ECO:0000256" key="7">
    <source>
        <dbReference type="ARBA" id="ARBA00022532"/>
    </source>
</evidence>
<accession>A0A947GF37</accession>
<evidence type="ECO:0000256" key="1">
    <source>
        <dbReference type="ARBA" id="ARBA00004052"/>
    </source>
</evidence>
<dbReference type="Gene3D" id="4.10.320.10">
    <property type="entry name" value="E3-binding domain"/>
    <property type="match status" value="1"/>
</dbReference>
<dbReference type="Pfam" id="PF00198">
    <property type="entry name" value="2-oxoacid_dh"/>
    <property type="match status" value="1"/>
</dbReference>
<evidence type="ECO:0000256" key="13">
    <source>
        <dbReference type="SAM" id="MobiDB-lite"/>
    </source>
</evidence>
<comment type="catalytic activity">
    <reaction evidence="11 12">
        <text>N(6)-[(R)-dihydrolipoyl]-L-lysyl-[protein] + succinyl-CoA = N(6)-[(R)-S(8)-succinyldihydrolipoyl]-L-lysyl-[protein] + CoA</text>
        <dbReference type="Rhea" id="RHEA:15213"/>
        <dbReference type="Rhea" id="RHEA-COMP:10475"/>
        <dbReference type="Rhea" id="RHEA-COMP:20092"/>
        <dbReference type="ChEBI" id="CHEBI:57287"/>
        <dbReference type="ChEBI" id="CHEBI:57292"/>
        <dbReference type="ChEBI" id="CHEBI:83100"/>
        <dbReference type="ChEBI" id="CHEBI:83120"/>
        <dbReference type="EC" id="2.3.1.61"/>
    </reaction>
</comment>
<comment type="function">
    <text evidence="1 12">E2 component of the 2-oxoglutarate dehydrogenase (OGDH) complex which catalyzes the second step in the conversion of 2-oxoglutarate to succinyl-CoA and CO(2).</text>
</comment>
<dbReference type="InterPro" id="IPR004167">
    <property type="entry name" value="PSBD"/>
</dbReference>
<dbReference type="InterPro" id="IPR001078">
    <property type="entry name" value="2-oxoacid_DH_actylTfrase"/>
</dbReference>
<protein>
    <recommendedName>
        <fullName evidence="6 12">Dihydrolipoyllysine-residue succinyltransferase component of 2-oxoglutarate dehydrogenase complex</fullName>
        <ecNumber evidence="5 12">2.3.1.61</ecNumber>
    </recommendedName>
    <alternativeName>
        <fullName evidence="12">2-oxoglutarate dehydrogenase complex component E2</fullName>
    </alternativeName>
</protein>
<feature type="domain" description="Lipoyl-binding" evidence="14">
    <location>
        <begin position="2"/>
        <end position="77"/>
    </location>
</feature>
<dbReference type="InterPro" id="IPR003016">
    <property type="entry name" value="2-oxoA_DH_lipoyl-BS"/>
</dbReference>
<dbReference type="SUPFAM" id="SSF52777">
    <property type="entry name" value="CoA-dependent acyltransferases"/>
    <property type="match status" value="1"/>
</dbReference>
<evidence type="ECO:0000313" key="16">
    <source>
        <dbReference type="Proteomes" id="UP000766595"/>
    </source>
</evidence>
<dbReference type="AlphaFoldDB" id="A0A947GF37"/>
<feature type="region of interest" description="Disordered" evidence="13">
    <location>
        <begin position="156"/>
        <end position="181"/>
    </location>
</feature>
<evidence type="ECO:0000256" key="8">
    <source>
        <dbReference type="ARBA" id="ARBA00022679"/>
    </source>
</evidence>
<keyword evidence="7 12" id="KW-0816">Tricarboxylic acid cycle</keyword>
<sequence>MATEIKVPTLGESVTEATVAKWFKKPGEAVKADEPLVELETDKVTVEVPAPAAGVLESIVAKEGETVGVAALLGTIAAGAAATASAPAAAPAPAPAAAAPAPVATAAAPAGGMPPAPSAAKMMAETGVSVAEGSGKRGQVLKEDVIAAATAPKPAPAPVAVAPAAPPAPRPTPQADDSVREERVKMTKLRQTIARRLKDAQNTAAMLTTFNDVDMSALMAIRNQYKDLFEKKHGVRVGFMGFFVKACVAALKEIPAVNGEIDGQDIIYKNYYHIGVAVGSDKGLVVPVVRDADRLSIAGVEKTIGEFGRRARDGQLKIDEMMGGTFTISNGGVYGSLMSTPILNAPQSAILGMHRIEDRPVVRNGQIVIRPMMYLALSYDHRIIDGKEAVTFLVRVKEMIEDPQRLVMDI</sequence>
<dbReference type="InterPro" id="IPR000089">
    <property type="entry name" value="Biotin_lipoyl"/>
</dbReference>
<keyword evidence="10 12" id="KW-0012">Acyltransferase</keyword>
<comment type="subunit">
    <text evidence="4">Forms a 24-polypeptide structural core with octahedral symmetry. Part of the 2-oxoglutarate dehydrogenase (OGDH) complex composed of E1 (2-oxoglutarate dehydrogenase), E2 (dihydrolipoamide succinyltransferase) and E3 (dihydrolipoamide dehydrogenase); the complex contains multiple copies of the three enzymatic components (E1, E2 and E3).</text>
</comment>
<dbReference type="NCBIfam" id="TIGR01347">
    <property type="entry name" value="sucB"/>
    <property type="match status" value="1"/>
</dbReference>
<dbReference type="InterPro" id="IPR036625">
    <property type="entry name" value="E3-bd_dom_sf"/>
</dbReference>
<evidence type="ECO:0000256" key="12">
    <source>
        <dbReference type="RuleBase" id="RU361138"/>
    </source>
</evidence>
<name>A0A947GF37_9HYPH</name>
<dbReference type="InterPro" id="IPR011053">
    <property type="entry name" value="Single_hybrid_motif"/>
</dbReference>
<evidence type="ECO:0000313" key="15">
    <source>
        <dbReference type="EMBL" id="MBT9292712.1"/>
    </source>
</evidence>
<dbReference type="Gene3D" id="3.30.559.10">
    <property type="entry name" value="Chloramphenicol acetyltransferase-like domain"/>
    <property type="match status" value="1"/>
</dbReference>
<keyword evidence="8 12" id="KW-0808">Transferase</keyword>
<reference evidence="15 16" key="1">
    <citation type="submission" date="2021-06" db="EMBL/GenBank/DDBJ databases">
        <authorList>
            <person name="Grouzdev D.S."/>
            <person name="Koziaeva V."/>
        </authorList>
    </citation>
    <scope>NUCLEOTIDE SEQUENCE [LARGE SCALE GENOMIC DNA]</scope>
    <source>
        <strain evidence="15 16">22</strain>
    </source>
</reference>
<dbReference type="GO" id="GO:0006099">
    <property type="term" value="P:tricarboxylic acid cycle"/>
    <property type="evidence" value="ECO:0007669"/>
    <property type="project" value="UniProtKB-UniRule"/>
</dbReference>
<dbReference type="FunFam" id="3.30.559.10:FF:000007">
    <property type="entry name" value="Dihydrolipoamide acetyltransferase component of pyruvate dehydrogenase complex"/>
    <property type="match status" value="1"/>
</dbReference>
<dbReference type="NCBIfam" id="NF004309">
    <property type="entry name" value="PRK05704.1"/>
    <property type="match status" value="1"/>
</dbReference>
<dbReference type="SUPFAM" id="SSF51230">
    <property type="entry name" value="Single hybrid motif"/>
    <property type="match status" value="1"/>
</dbReference>
<evidence type="ECO:0000256" key="4">
    <source>
        <dbReference type="ARBA" id="ARBA00011666"/>
    </source>
</evidence>
<proteinExistence type="inferred from homology"/>
<evidence type="ECO:0000256" key="5">
    <source>
        <dbReference type="ARBA" id="ARBA00012945"/>
    </source>
</evidence>
<comment type="pathway">
    <text evidence="2 12">Amino-acid degradation; L-lysine degradation via saccharopine pathway; glutaryl-CoA from L-lysine: step 6/6.</text>
</comment>
<dbReference type="EC" id="2.3.1.61" evidence="5 12"/>
<dbReference type="InterPro" id="IPR050537">
    <property type="entry name" value="2-oxoacid_dehydrogenase"/>
</dbReference>
<dbReference type="GO" id="GO:0004149">
    <property type="term" value="F:dihydrolipoyllysine-residue succinyltransferase activity"/>
    <property type="evidence" value="ECO:0007669"/>
    <property type="project" value="UniProtKB-UniRule"/>
</dbReference>
<keyword evidence="9 12" id="KW-0450">Lipoyl</keyword>
<dbReference type="RefSeq" id="WP_261971219.1">
    <property type="nucleotide sequence ID" value="NZ_JAHHZF010000015.1"/>
</dbReference>
<dbReference type="PROSITE" id="PS00189">
    <property type="entry name" value="LIPOYL"/>
    <property type="match status" value="1"/>
</dbReference>
<dbReference type="PANTHER" id="PTHR43416">
    <property type="entry name" value="DIHYDROLIPOYLLYSINE-RESIDUE SUCCINYLTRANSFERASE COMPONENT OF 2-OXOGLUTARATE DEHYDROGENASE COMPLEX, MITOCHONDRIAL-RELATED"/>
    <property type="match status" value="1"/>
</dbReference>
<dbReference type="Gene3D" id="2.40.50.100">
    <property type="match status" value="1"/>
</dbReference>
<dbReference type="GO" id="GO:0005829">
    <property type="term" value="C:cytosol"/>
    <property type="evidence" value="ECO:0007669"/>
    <property type="project" value="TreeGrafter"/>
</dbReference>
<evidence type="ECO:0000256" key="11">
    <source>
        <dbReference type="ARBA" id="ARBA00052761"/>
    </source>
</evidence>
<evidence type="ECO:0000256" key="6">
    <source>
        <dbReference type="ARBA" id="ARBA00019511"/>
    </source>
</evidence>
<comment type="similarity">
    <text evidence="3 12">Belongs to the 2-oxoacid dehydrogenase family.</text>
</comment>
<comment type="caution">
    <text evidence="15">The sequence shown here is derived from an EMBL/GenBank/DDBJ whole genome shotgun (WGS) entry which is preliminary data.</text>
</comment>
<dbReference type="CDD" id="cd06849">
    <property type="entry name" value="lipoyl_domain"/>
    <property type="match status" value="1"/>
</dbReference>
<dbReference type="GO" id="GO:0045252">
    <property type="term" value="C:oxoglutarate dehydrogenase complex"/>
    <property type="evidence" value="ECO:0007669"/>
    <property type="project" value="UniProtKB-UniRule"/>
</dbReference>
<dbReference type="Proteomes" id="UP000766595">
    <property type="component" value="Unassembled WGS sequence"/>
</dbReference>
<evidence type="ECO:0000256" key="2">
    <source>
        <dbReference type="ARBA" id="ARBA00005145"/>
    </source>
</evidence>
<dbReference type="PROSITE" id="PS50968">
    <property type="entry name" value="BIOTINYL_LIPOYL"/>
    <property type="match status" value="1"/>
</dbReference>
<gene>
    <name evidence="15" type="primary">odhB</name>
    <name evidence="15" type="ORF">KL771_24845</name>
</gene>
<evidence type="ECO:0000256" key="10">
    <source>
        <dbReference type="ARBA" id="ARBA00023315"/>
    </source>
</evidence>
<dbReference type="Pfam" id="PF02817">
    <property type="entry name" value="E3_binding"/>
    <property type="match status" value="1"/>
</dbReference>
<comment type="cofactor">
    <cofactor evidence="12">
        <name>(R)-lipoate</name>
        <dbReference type="ChEBI" id="CHEBI:83088"/>
    </cofactor>
    <text evidence="12">Binds 1 lipoyl cofactor covalently.</text>
</comment>
<keyword evidence="16" id="KW-1185">Reference proteome</keyword>
<evidence type="ECO:0000259" key="14">
    <source>
        <dbReference type="PROSITE" id="PS50968"/>
    </source>
</evidence>